<name>A0A4W5L2Q1_9TELE</name>
<keyword evidence="1" id="KW-0732">Signal</keyword>
<reference evidence="3" key="1">
    <citation type="submission" date="2018-06" db="EMBL/GenBank/DDBJ databases">
        <title>Genome assembly of Danube salmon.</title>
        <authorList>
            <person name="Macqueen D.J."/>
            <person name="Gundappa M.K."/>
        </authorList>
    </citation>
    <scope>NUCLEOTIDE SEQUENCE [LARGE SCALE GENOMIC DNA]</scope>
</reference>
<organism evidence="2 3">
    <name type="scientific">Hucho hucho</name>
    <name type="common">huchen</name>
    <dbReference type="NCBI Taxonomy" id="62062"/>
    <lineage>
        <taxon>Eukaryota</taxon>
        <taxon>Metazoa</taxon>
        <taxon>Chordata</taxon>
        <taxon>Craniata</taxon>
        <taxon>Vertebrata</taxon>
        <taxon>Euteleostomi</taxon>
        <taxon>Actinopterygii</taxon>
        <taxon>Neopterygii</taxon>
        <taxon>Teleostei</taxon>
        <taxon>Protacanthopterygii</taxon>
        <taxon>Salmoniformes</taxon>
        <taxon>Salmonidae</taxon>
        <taxon>Salmoninae</taxon>
        <taxon>Hucho</taxon>
    </lineage>
</organism>
<dbReference type="Proteomes" id="UP000314982">
    <property type="component" value="Unassembled WGS sequence"/>
</dbReference>
<reference evidence="2" key="3">
    <citation type="submission" date="2025-09" db="UniProtKB">
        <authorList>
            <consortium name="Ensembl"/>
        </authorList>
    </citation>
    <scope>IDENTIFICATION</scope>
</reference>
<evidence type="ECO:0000256" key="1">
    <source>
        <dbReference type="SAM" id="SignalP"/>
    </source>
</evidence>
<feature type="chain" id="PRO_5021401994" evidence="1">
    <location>
        <begin position="19"/>
        <end position="75"/>
    </location>
</feature>
<dbReference type="AlphaFoldDB" id="A0A4W5L2Q1"/>
<feature type="signal peptide" evidence="1">
    <location>
        <begin position="1"/>
        <end position="18"/>
    </location>
</feature>
<keyword evidence="3" id="KW-1185">Reference proteome</keyword>
<evidence type="ECO:0000313" key="2">
    <source>
        <dbReference type="Ensembl" id="ENSHHUP00000019101.1"/>
    </source>
</evidence>
<sequence length="75" mass="8530">HKTAALLTSLPCLLQYFAINIVADQMMTFGGPTYSISPNKYNGMMYVDFFDMKPQKAAWYNKTFKVLIDAKNAKI</sequence>
<evidence type="ECO:0000313" key="3">
    <source>
        <dbReference type="Proteomes" id="UP000314982"/>
    </source>
</evidence>
<reference evidence="2" key="2">
    <citation type="submission" date="2025-08" db="UniProtKB">
        <authorList>
            <consortium name="Ensembl"/>
        </authorList>
    </citation>
    <scope>IDENTIFICATION</scope>
</reference>
<protein>
    <submittedName>
        <fullName evidence="2">Uncharacterized protein</fullName>
    </submittedName>
</protein>
<proteinExistence type="predicted"/>
<dbReference type="Ensembl" id="ENSHHUT00000019787.1">
    <property type="protein sequence ID" value="ENSHHUP00000019101.1"/>
    <property type="gene ID" value="ENSHHUG00000011911.1"/>
</dbReference>
<accession>A0A4W5L2Q1</accession>